<dbReference type="InterPro" id="IPR019734">
    <property type="entry name" value="TPR_rpt"/>
</dbReference>
<dbReference type="Gene3D" id="1.25.40.10">
    <property type="entry name" value="Tetratricopeptide repeat domain"/>
    <property type="match status" value="2"/>
</dbReference>
<dbReference type="RefSeq" id="WP_146450976.1">
    <property type="nucleotide sequence ID" value="NZ_SJPS01000003.1"/>
</dbReference>
<keyword evidence="4" id="KW-1185">Reference proteome</keyword>
<sequence precursor="true">MNQFRCLLNLACVAWLAILFICLPAQAQTGIDRVQRRNGSDSGQVTETTPLGVTISKSGVTSQIPAEEIRSITFDGEPPQFNSIRRALNRSRFDSAQEALGNLDPTEMDRPEVRQEFEFLSATVQGDLALAGKGDMKEAIAAAGGFLSTNRTSYHVPEVIELQGNLYLAAGDAASARKKYETLAKAPAAYYKARSALLVGQLLQREGIPNGAIEQFDAAIKLASGNTGAEEMLTTAKLQRAVSMSAAGKSEEGIEAIKLMIVAAPSDEEQLLAQGYNALGDSYLAAGNLKSARNAYLHVDLLFATAPDEHAEALYKLARIWEDLKQPTRAKDAQQRLSEQYPLSPWSGR</sequence>
<evidence type="ECO:0000256" key="2">
    <source>
        <dbReference type="SAM" id="SignalP"/>
    </source>
</evidence>
<keyword evidence="2" id="KW-0732">Signal</keyword>
<gene>
    <name evidence="3" type="ORF">Pla144_25970</name>
</gene>
<feature type="chain" id="PRO_5022794220" evidence="2">
    <location>
        <begin position="28"/>
        <end position="349"/>
    </location>
</feature>
<dbReference type="Pfam" id="PF13174">
    <property type="entry name" value="TPR_6"/>
    <property type="match status" value="1"/>
</dbReference>
<dbReference type="EMBL" id="SJPS01000003">
    <property type="protein sequence ID" value="TWU27820.1"/>
    <property type="molecule type" value="Genomic_DNA"/>
</dbReference>
<dbReference type="InterPro" id="IPR011990">
    <property type="entry name" value="TPR-like_helical_dom_sf"/>
</dbReference>
<feature type="signal peptide" evidence="2">
    <location>
        <begin position="1"/>
        <end position="27"/>
    </location>
</feature>
<protein>
    <submittedName>
        <fullName evidence="3">Tetratricopeptide repeat protein</fullName>
    </submittedName>
</protein>
<feature type="region of interest" description="Disordered" evidence="1">
    <location>
        <begin position="328"/>
        <end position="349"/>
    </location>
</feature>
<dbReference type="SUPFAM" id="SSF48452">
    <property type="entry name" value="TPR-like"/>
    <property type="match status" value="1"/>
</dbReference>
<evidence type="ECO:0000313" key="3">
    <source>
        <dbReference type="EMBL" id="TWU27820.1"/>
    </source>
</evidence>
<reference evidence="3 4" key="1">
    <citation type="submission" date="2019-02" db="EMBL/GenBank/DDBJ databases">
        <title>Deep-cultivation of Planctomycetes and their phenomic and genomic characterization uncovers novel biology.</title>
        <authorList>
            <person name="Wiegand S."/>
            <person name="Jogler M."/>
            <person name="Boedeker C."/>
            <person name="Pinto D."/>
            <person name="Vollmers J."/>
            <person name="Rivas-Marin E."/>
            <person name="Kohn T."/>
            <person name="Peeters S.H."/>
            <person name="Heuer A."/>
            <person name="Rast P."/>
            <person name="Oberbeckmann S."/>
            <person name="Bunk B."/>
            <person name="Jeske O."/>
            <person name="Meyerdierks A."/>
            <person name="Storesund J.E."/>
            <person name="Kallscheuer N."/>
            <person name="Luecker S."/>
            <person name="Lage O.M."/>
            <person name="Pohl T."/>
            <person name="Merkel B.J."/>
            <person name="Hornburger P."/>
            <person name="Mueller R.-W."/>
            <person name="Bruemmer F."/>
            <person name="Labrenz M."/>
            <person name="Spormann A.M."/>
            <person name="Op Den Camp H."/>
            <person name="Overmann J."/>
            <person name="Amann R."/>
            <person name="Jetten M.S.M."/>
            <person name="Mascher T."/>
            <person name="Medema M.H."/>
            <person name="Devos D.P."/>
            <person name="Kaster A.-K."/>
            <person name="Ovreas L."/>
            <person name="Rohde M."/>
            <person name="Galperin M.Y."/>
            <person name="Jogler C."/>
        </authorList>
    </citation>
    <scope>NUCLEOTIDE SEQUENCE [LARGE SCALE GENOMIC DNA]</scope>
    <source>
        <strain evidence="3 4">Pla144</strain>
    </source>
</reference>
<comment type="caution">
    <text evidence="3">The sequence shown here is derived from an EMBL/GenBank/DDBJ whole genome shotgun (WGS) entry which is preliminary data.</text>
</comment>
<dbReference type="Proteomes" id="UP000318437">
    <property type="component" value="Unassembled WGS sequence"/>
</dbReference>
<evidence type="ECO:0000313" key="4">
    <source>
        <dbReference type="Proteomes" id="UP000318437"/>
    </source>
</evidence>
<proteinExistence type="predicted"/>
<dbReference type="AlphaFoldDB" id="A0A5C6CTA0"/>
<organism evidence="3 4">
    <name type="scientific">Bythopirellula polymerisocia</name>
    <dbReference type="NCBI Taxonomy" id="2528003"/>
    <lineage>
        <taxon>Bacteria</taxon>
        <taxon>Pseudomonadati</taxon>
        <taxon>Planctomycetota</taxon>
        <taxon>Planctomycetia</taxon>
        <taxon>Pirellulales</taxon>
        <taxon>Lacipirellulaceae</taxon>
        <taxon>Bythopirellula</taxon>
    </lineage>
</organism>
<dbReference type="OrthoDB" id="251560at2"/>
<evidence type="ECO:0000256" key="1">
    <source>
        <dbReference type="SAM" id="MobiDB-lite"/>
    </source>
</evidence>
<name>A0A5C6CTA0_9BACT</name>
<accession>A0A5C6CTA0</accession>